<organism evidence="2 3">
    <name type="scientific">Flavobacterium salmonis</name>
    <dbReference type="NCBI Taxonomy" id="2654844"/>
    <lineage>
        <taxon>Bacteria</taxon>
        <taxon>Pseudomonadati</taxon>
        <taxon>Bacteroidota</taxon>
        <taxon>Flavobacteriia</taxon>
        <taxon>Flavobacteriales</taxon>
        <taxon>Flavobacteriaceae</taxon>
        <taxon>Flavobacterium</taxon>
    </lineage>
</organism>
<dbReference type="Pfam" id="PF07693">
    <property type="entry name" value="KAP_NTPase"/>
    <property type="match status" value="1"/>
</dbReference>
<accession>A0A6V6YWK0</accession>
<feature type="domain" description="KAP NTPase" evidence="1">
    <location>
        <begin position="103"/>
        <end position="246"/>
    </location>
</feature>
<dbReference type="SUPFAM" id="SSF52540">
    <property type="entry name" value="P-loop containing nucleoside triphosphate hydrolases"/>
    <property type="match status" value="1"/>
</dbReference>
<sequence length="613" mass="71957">METSYIKEIFSNYLITKNTNDALLINGSWGSGKTHFWKSDLVKICNDNGYEAIYLSLNGLSKIETLEYQFLVRLIPYVNKFENKKATSTITFGKNVISLLSNKFLGVRIEDVLKDVELDLATLSKYIVCFDDLERCKISLSEVLGFINNYVEHKNLKVIILSDETKINEDIAYNNIKEKVIGRILNFKNNLSKTLPLLFSKHEKENIEFYTFLKSREIFILDILTEYKQDNLRIINFYIQALETLYPVIKNFNKQFVDEVLLFTLIISIEFKLGKLTSIDYKNSRGYEDLNASYAIFNFSSAVGSNYWKKQKEGEPEEKSDLEKFYDIYLVNYIDKYHFYNTVYVFILTGYLNKEQLTLELNLRTPPVVPPEVSSFRSLMQYGFRDLTNEEFSNLTKKVLEFAEEGKYTIYEYSKISEFYYFFKENELIDLDNEILDRILLTGISLAKLKNESDLRIFDTLNHFQKERKDQIIVDAIIKAHNDIESKKDNKKINKLITYLKENNIEGINEVFLEYVFKIELFEHLDPDIFFDTILKVDNKTIKELSQLLDDRYGSTNIGEYLSEDYKFVNAISTKLKSYLSKPNHISLQIYMLKELNISIDSVIQKLIPYILK</sequence>
<dbReference type="Proteomes" id="UP000530060">
    <property type="component" value="Unassembled WGS sequence"/>
</dbReference>
<keyword evidence="3" id="KW-1185">Reference proteome</keyword>
<reference evidence="2 3" key="1">
    <citation type="submission" date="2020-06" db="EMBL/GenBank/DDBJ databases">
        <authorList>
            <person name="Criscuolo A."/>
        </authorList>
    </citation>
    <scope>NUCLEOTIDE SEQUENCE [LARGE SCALE GENOMIC DNA]</scope>
    <source>
        <strain evidence="3">CIP 111411</strain>
    </source>
</reference>
<evidence type="ECO:0000259" key="1">
    <source>
        <dbReference type="Pfam" id="PF07693"/>
    </source>
</evidence>
<dbReference type="InterPro" id="IPR011646">
    <property type="entry name" value="KAP_P-loop"/>
</dbReference>
<name>A0A6V6YWK0_9FLAO</name>
<proteinExistence type="predicted"/>
<dbReference type="AlphaFoldDB" id="A0A6V6YWK0"/>
<dbReference type="RefSeq" id="WP_180908734.1">
    <property type="nucleotide sequence ID" value="NZ_CAIJDP010000066.1"/>
</dbReference>
<comment type="caution">
    <text evidence="2">The sequence shown here is derived from an EMBL/GenBank/DDBJ whole genome shotgun (WGS) entry which is preliminary data.</text>
</comment>
<dbReference type="InterPro" id="IPR027417">
    <property type="entry name" value="P-loop_NTPase"/>
</dbReference>
<gene>
    <name evidence="2" type="ORF">FLAT13_01911</name>
</gene>
<dbReference type="Gene3D" id="3.40.50.300">
    <property type="entry name" value="P-loop containing nucleotide triphosphate hydrolases"/>
    <property type="match status" value="1"/>
</dbReference>
<evidence type="ECO:0000313" key="2">
    <source>
        <dbReference type="EMBL" id="CAD0003871.1"/>
    </source>
</evidence>
<evidence type="ECO:0000313" key="3">
    <source>
        <dbReference type="Proteomes" id="UP000530060"/>
    </source>
</evidence>
<protein>
    <recommendedName>
        <fullName evidence="1">KAP NTPase domain-containing protein</fullName>
    </recommendedName>
</protein>
<dbReference type="EMBL" id="CAIJDP010000066">
    <property type="protein sequence ID" value="CAD0003871.1"/>
    <property type="molecule type" value="Genomic_DNA"/>
</dbReference>